<dbReference type="AlphaFoldDB" id="S5TLS5"/>
<evidence type="ECO:0000313" key="1">
    <source>
        <dbReference type="EMBL" id="AGS49985.1"/>
    </source>
</evidence>
<sequence length="38" mass="4052">MAVRLWAMVARVAAMRTLTDAPVLTSAGPRTPTYTCAT</sequence>
<organism evidence="1">
    <name type="scientific">uncultured bacterium esnapd26</name>
    <dbReference type="NCBI Taxonomy" id="1366607"/>
    <lineage>
        <taxon>Bacteria</taxon>
        <taxon>environmental samples</taxon>
    </lineage>
</organism>
<proteinExistence type="predicted"/>
<reference evidence="1" key="1">
    <citation type="journal article" date="2013" name="Proc. Natl. Acad. Sci. U.S.A.">
        <title>Mapping gene clusters within arrayed metagenomic libraries to expand the structural diversity of biomedically relevant natural products.</title>
        <authorList>
            <person name="Owen J.G."/>
            <person name="Reddy B.V."/>
            <person name="Ternei M.A."/>
            <person name="Charlop-Powers Z."/>
            <person name="Calle P.Y."/>
            <person name="Kim J.H."/>
            <person name="Brady S.F."/>
        </authorList>
    </citation>
    <scope>NUCLEOTIDE SEQUENCE</scope>
</reference>
<protein>
    <submittedName>
        <fullName evidence="1">Uncharacterized protein</fullName>
    </submittedName>
</protein>
<name>S5TLS5_9BACT</name>
<dbReference type="EMBL" id="KF264565">
    <property type="protein sequence ID" value="AGS49985.1"/>
    <property type="molecule type" value="Genomic_DNA"/>
</dbReference>
<accession>S5TLS5</accession>